<gene>
    <name evidence="1" type="ORF">SEMRO_1918_G305350.1</name>
</gene>
<sequence length="106" mass="11266">MTGTADAASGKGTKLAVANVMESLTSVGTDLKESIGQRKENAEDAAETNQWDGYLAVGNQYLKIVEEIKSGDSSKAPLARVMEIRLGRLEKKLNIPAKSSLIVGTE</sequence>
<dbReference type="EMBL" id="CAICTM010001916">
    <property type="protein sequence ID" value="CAB9526960.1"/>
    <property type="molecule type" value="Genomic_DNA"/>
</dbReference>
<dbReference type="Proteomes" id="UP001153069">
    <property type="component" value="Unassembled WGS sequence"/>
</dbReference>
<accession>A0A9N8HW51</accession>
<comment type="caution">
    <text evidence="1">The sequence shown here is derived from an EMBL/GenBank/DDBJ whole genome shotgun (WGS) entry which is preliminary data.</text>
</comment>
<dbReference type="AlphaFoldDB" id="A0A9N8HW51"/>
<reference evidence="1" key="1">
    <citation type="submission" date="2020-06" db="EMBL/GenBank/DDBJ databases">
        <authorList>
            <consortium name="Plant Systems Biology data submission"/>
        </authorList>
    </citation>
    <scope>NUCLEOTIDE SEQUENCE</scope>
    <source>
        <strain evidence="1">D6</strain>
    </source>
</reference>
<proteinExistence type="predicted"/>
<name>A0A9N8HW51_9STRA</name>
<evidence type="ECO:0000313" key="1">
    <source>
        <dbReference type="EMBL" id="CAB9526960.1"/>
    </source>
</evidence>
<organism evidence="1 2">
    <name type="scientific">Seminavis robusta</name>
    <dbReference type="NCBI Taxonomy" id="568900"/>
    <lineage>
        <taxon>Eukaryota</taxon>
        <taxon>Sar</taxon>
        <taxon>Stramenopiles</taxon>
        <taxon>Ochrophyta</taxon>
        <taxon>Bacillariophyta</taxon>
        <taxon>Bacillariophyceae</taxon>
        <taxon>Bacillariophycidae</taxon>
        <taxon>Naviculales</taxon>
        <taxon>Naviculaceae</taxon>
        <taxon>Seminavis</taxon>
    </lineage>
</organism>
<keyword evidence="2" id="KW-1185">Reference proteome</keyword>
<evidence type="ECO:0000313" key="2">
    <source>
        <dbReference type="Proteomes" id="UP001153069"/>
    </source>
</evidence>
<protein>
    <submittedName>
        <fullName evidence="1">Uncharacterized protein</fullName>
    </submittedName>
</protein>